<dbReference type="PANTHER" id="PTHR21180:SF32">
    <property type="entry name" value="ENDONUCLEASE_EXONUCLEASE_PHOSPHATASE FAMILY DOMAIN-CONTAINING PROTEIN 1"/>
    <property type="match status" value="1"/>
</dbReference>
<dbReference type="PANTHER" id="PTHR21180">
    <property type="entry name" value="ENDONUCLEASE/EXONUCLEASE/PHOSPHATASE FAMILY DOMAIN-CONTAINING PROTEIN 1"/>
    <property type="match status" value="1"/>
</dbReference>
<evidence type="ECO:0000256" key="2">
    <source>
        <dbReference type="SAM" id="Phobius"/>
    </source>
</evidence>
<dbReference type="EMBL" id="JAIRBC010000003">
    <property type="protein sequence ID" value="MCG2459645.1"/>
    <property type="molecule type" value="Genomic_DNA"/>
</dbReference>
<dbReference type="AlphaFoldDB" id="A0AAE3JMB4"/>
<evidence type="ECO:0000256" key="1">
    <source>
        <dbReference type="SAM" id="MobiDB-lite"/>
    </source>
</evidence>
<evidence type="ECO:0000313" key="4">
    <source>
        <dbReference type="Proteomes" id="UP001200642"/>
    </source>
</evidence>
<dbReference type="GO" id="GO:0015627">
    <property type="term" value="C:type II protein secretion system complex"/>
    <property type="evidence" value="ECO:0007669"/>
    <property type="project" value="TreeGrafter"/>
</dbReference>
<name>A0AAE3JMB4_9FLAO</name>
<dbReference type="SUPFAM" id="SSF47781">
    <property type="entry name" value="RuvA domain 2-like"/>
    <property type="match status" value="2"/>
</dbReference>
<dbReference type="InterPro" id="IPR051675">
    <property type="entry name" value="Endo/Exo/Phosphatase_dom_1"/>
</dbReference>
<feature type="transmembrane region" description="Helical" evidence="2">
    <location>
        <begin position="20"/>
        <end position="37"/>
    </location>
</feature>
<keyword evidence="2" id="KW-0812">Transmembrane</keyword>
<feature type="compositionally biased region" description="Polar residues" evidence="1">
    <location>
        <begin position="156"/>
        <end position="170"/>
    </location>
</feature>
<keyword evidence="4" id="KW-1185">Reference proteome</keyword>
<dbReference type="Proteomes" id="UP001200642">
    <property type="component" value="Unassembled WGS sequence"/>
</dbReference>
<keyword evidence="2" id="KW-0472">Membrane</keyword>
<dbReference type="RefSeq" id="WP_317900791.1">
    <property type="nucleotide sequence ID" value="NZ_JAIRBC010000003.1"/>
</dbReference>
<dbReference type="InterPro" id="IPR010994">
    <property type="entry name" value="RuvA_2-like"/>
</dbReference>
<organism evidence="3 4">
    <name type="scientific">Cerina litoralis</name>
    <dbReference type="NCBI Taxonomy" id="2874477"/>
    <lineage>
        <taxon>Bacteria</taxon>
        <taxon>Pseudomonadati</taxon>
        <taxon>Bacteroidota</taxon>
        <taxon>Flavobacteriia</taxon>
        <taxon>Flavobacteriales</taxon>
        <taxon>Flavobacteriaceae</taxon>
        <taxon>Cerina</taxon>
    </lineage>
</organism>
<dbReference type="Pfam" id="PF12836">
    <property type="entry name" value="HHH_3"/>
    <property type="match status" value="2"/>
</dbReference>
<dbReference type="Gene3D" id="1.10.150.280">
    <property type="entry name" value="AF1531-like domain"/>
    <property type="match status" value="2"/>
</dbReference>
<reference evidence="3" key="1">
    <citation type="submission" date="2023-02" db="EMBL/GenBank/DDBJ databases">
        <title>Genome of Flavobacteriaceae gen. nov. sp. strain F89.</title>
        <authorList>
            <person name="Wang Y."/>
        </authorList>
    </citation>
    <scope>NUCLEOTIDE SEQUENCE</scope>
    <source>
        <strain evidence="3">F89</strain>
    </source>
</reference>
<accession>A0AAE3JMB4</accession>
<dbReference type="GO" id="GO:0015628">
    <property type="term" value="P:protein secretion by the type II secretion system"/>
    <property type="evidence" value="ECO:0007669"/>
    <property type="project" value="TreeGrafter"/>
</dbReference>
<gene>
    <name evidence="3" type="ORF">K8352_02655</name>
</gene>
<feature type="region of interest" description="Disordered" evidence="1">
    <location>
        <begin position="151"/>
        <end position="170"/>
    </location>
</feature>
<proteinExistence type="predicted"/>
<sequence length="309" mass="34755">MGRKDKKSQIRFSRQERSGIFFLLSIIVLLQIGYFVFGKVGLADDPTDAPGVDLDLQAKIDSLKNGAIQKDSIKIYPFNPNFITDYKGYALGMSVQEIDRLFAFRKHNKFVNSPEEFQRVTEVSDSLLDAISPYFKFPEWTQVGKRSTVGRKQYATPPNSNGNTYNSSSPGRLGGDITIKDLNTATVEELKSISGIGDKLSARIVKFRDLLGGFVVDAQLFDVYGLSPEVVERTLERYRVLTPPKINKTNMNTASASELAKLVYISYKVGQRIVDYRTKVGTIKSYSELTQIEDFPSDKIDRIKLYLAL</sequence>
<comment type="caution">
    <text evidence="3">The sequence shown here is derived from an EMBL/GenBank/DDBJ whole genome shotgun (WGS) entry which is preliminary data.</text>
</comment>
<protein>
    <submittedName>
        <fullName evidence="3">Helix-hairpin-helix domain-containing protein</fullName>
    </submittedName>
</protein>
<evidence type="ECO:0000313" key="3">
    <source>
        <dbReference type="EMBL" id="MCG2459645.1"/>
    </source>
</evidence>
<keyword evidence="2" id="KW-1133">Transmembrane helix</keyword>